<dbReference type="Pfam" id="PF19419">
    <property type="entry name" value="DUF5983"/>
    <property type="match status" value="1"/>
</dbReference>
<accession>A0A0H3GZ06</accession>
<reference evidence="3" key="1">
    <citation type="journal article" date="2012" name="J. Bacteriol.">
        <title>Complete genome sequence of Klebsiella pneumoniae subsp. pneumoniae HS11286, a multidrug-resistant strain isolated from human sputum.</title>
        <authorList>
            <person name="Liu P."/>
            <person name="Li P."/>
            <person name="Jiang X."/>
            <person name="Bi D."/>
            <person name="Xie Y."/>
            <person name="Tai C."/>
            <person name="Deng Z."/>
            <person name="Rajakumar K."/>
            <person name="Ou H.Y."/>
        </authorList>
    </citation>
    <scope>NUCLEOTIDE SEQUENCE [LARGE SCALE GENOMIC DNA]</scope>
    <source>
        <strain evidence="3">HS11286</strain>
        <plasmid evidence="3">pKPHS2</plasmid>
    </source>
</reference>
<keyword evidence="3" id="KW-1185">Reference proteome</keyword>
<evidence type="ECO:0000313" key="3">
    <source>
        <dbReference type="Proteomes" id="UP000007841"/>
    </source>
</evidence>
<dbReference type="InterPro" id="IPR046025">
    <property type="entry name" value="DUF5983"/>
</dbReference>
<dbReference type="RefSeq" id="WP_013214015.1">
    <property type="nucleotide sequence ID" value="NC_016846.1"/>
</dbReference>
<keyword evidence="2" id="KW-0614">Plasmid</keyword>
<geneLocation type="plasmid" evidence="2 3">
    <name>pKPHS2</name>
</geneLocation>
<feature type="domain" description="DUF5983" evidence="1">
    <location>
        <begin position="12"/>
        <end position="108"/>
    </location>
</feature>
<dbReference type="HOGENOM" id="CLU_2180342_0_0_6"/>
<dbReference type="EMBL" id="CP003224">
    <property type="protein sequence ID" value="AEW92157.1"/>
    <property type="molecule type" value="Genomic_DNA"/>
</dbReference>
<dbReference type="AlphaFoldDB" id="A0A0H3GZ06"/>
<evidence type="ECO:0000313" key="2">
    <source>
        <dbReference type="EMBL" id="AEW92157.1"/>
    </source>
</evidence>
<evidence type="ECO:0000259" key="1">
    <source>
        <dbReference type="Pfam" id="PF19419"/>
    </source>
</evidence>
<gene>
    <name evidence="2" type="ordered locus">KPHS_p201080</name>
</gene>
<sequence>MVGILMFEFKAVCISISHMEEGDIRVLQVLSSTTNYLTCDSYLEWIHDTPYGCVIRMYDFKRHLLALKRGGVSKFLRKTLILMHREGGYLLFHFDSDADYYPGIDAVDF</sequence>
<dbReference type="GeneID" id="11844921"/>
<dbReference type="RefSeq" id="YP_005229724.1">
    <property type="nucleotide sequence ID" value="NC_016846.1"/>
</dbReference>
<protein>
    <recommendedName>
        <fullName evidence="1">DUF5983 domain-containing protein</fullName>
    </recommendedName>
</protein>
<organism evidence="2 3">
    <name type="scientific">Klebsiella pneumoniae subsp. pneumoniae (strain HS11286)</name>
    <dbReference type="NCBI Taxonomy" id="1125630"/>
    <lineage>
        <taxon>Bacteria</taxon>
        <taxon>Pseudomonadati</taxon>
        <taxon>Pseudomonadota</taxon>
        <taxon>Gammaproteobacteria</taxon>
        <taxon>Enterobacterales</taxon>
        <taxon>Enterobacteriaceae</taxon>
        <taxon>Klebsiella/Raoultella group</taxon>
        <taxon>Klebsiella</taxon>
        <taxon>Klebsiella pneumoniae complex</taxon>
    </lineage>
</organism>
<dbReference type="Proteomes" id="UP000007841">
    <property type="component" value="Plasmid pKPHS2"/>
</dbReference>
<proteinExistence type="predicted"/>
<name>A0A0H3GZ06_KLEPH</name>
<dbReference type="KEGG" id="kpm:KPHS_p201080"/>